<dbReference type="HOGENOM" id="CLU_1090136_0_0_1"/>
<keyword evidence="3" id="KW-1185">Reference proteome</keyword>
<name>G9N3H4_HYPVG</name>
<dbReference type="OMA" id="PGHITWE"/>
<comment type="caution">
    <text evidence="2">The sequence shown here is derived from an EMBL/GenBank/DDBJ whole genome shotgun (WGS) entry which is preliminary data.</text>
</comment>
<dbReference type="Proteomes" id="UP000007115">
    <property type="component" value="Unassembled WGS sequence"/>
</dbReference>
<dbReference type="VEuPathDB" id="FungiDB:TRIVIDRAFT_204263"/>
<gene>
    <name evidence="2" type="ORF">TRIVIDRAFT_204263</name>
</gene>
<dbReference type="OrthoDB" id="4878867at2759"/>
<evidence type="ECO:0000313" key="3">
    <source>
        <dbReference type="Proteomes" id="UP000007115"/>
    </source>
</evidence>
<evidence type="ECO:0000313" key="2">
    <source>
        <dbReference type="EMBL" id="EHK18858.1"/>
    </source>
</evidence>
<feature type="region of interest" description="Disordered" evidence="1">
    <location>
        <begin position="233"/>
        <end position="255"/>
    </location>
</feature>
<dbReference type="GeneID" id="25790289"/>
<dbReference type="AlphaFoldDB" id="G9N3H4"/>
<protein>
    <submittedName>
        <fullName evidence="2">Uncharacterized protein</fullName>
    </submittedName>
</protein>
<proteinExistence type="predicted"/>
<dbReference type="RefSeq" id="XP_013953055.1">
    <property type="nucleotide sequence ID" value="XM_014097580.1"/>
</dbReference>
<accession>G9N3H4</accession>
<organism evidence="2 3">
    <name type="scientific">Hypocrea virens (strain Gv29-8 / FGSC 10586)</name>
    <name type="common">Gliocladium virens</name>
    <name type="synonym">Trichoderma virens</name>
    <dbReference type="NCBI Taxonomy" id="413071"/>
    <lineage>
        <taxon>Eukaryota</taxon>
        <taxon>Fungi</taxon>
        <taxon>Dikarya</taxon>
        <taxon>Ascomycota</taxon>
        <taxon>Pezizomycotina</taxon>
        <taxon>Sordariomycetes</taxon>
        <taxon>Hypocreomycetidae</taxon>
        <taxon>Hypocreales</taxon>
        <taxon>Hypocreaceae</taxon>
        <taxon>Trichoderma</taxon>
    </lineage>
</organism>
<dbReference type="EMBL" id="ABDF02000085">
    <property type="protein sequence ID" value="EHK18858.1"/>
    <property type="molecule type" value="Genomic_DNA"/>
</dbReference>
<dbReference type="InParanoid" id="G9N3H4"/>
<reference evidence="2 3" key="1">
    <citation type="journal article" date="2011" name="Genome Biol.">
        <title>Comparative genome sequence analysis underscores mycoparasitism as the ancestral life style of Trichoderma.</title>
        <authorList>
            <person name="Kubicek C.P."/>
            <person name="Herrera-Estrella A."/>
            <person name="Seidl-Seiboth V."/>
            <person name="Martinez D.A."/>
            <person name="Druzhinina I.S."/>
            <person name="Thon M."/>
            <person name="Zeilinger S."/>
            <person name="Casas-Flores S."/>
            <person name="Horwitz B.A."/>
            <person name="Mukherjee P.K."/>
            <person name="Mukherjee M."/>
            <person name="Kredics L."/>
            <person name="Alcaraz L.D."/>
            <person name="Aerts A."/>
            <person name="Antal Z."/>
            <person name="Atanasova L."/>
            <person name="Cervantes-Badillo M.G."/>
            <person name="Challacombe J."/>
            <person name="Chertkov O."/>
            <person name="McCluskey K."/>
            <person name="Coulpier F."/>
            <person name="Deshpande N."/>
            <person name="von Doehren H."/>
            <person name="Ebbole D.J."/>
            <person name="Esquivel-Naranjo E.U."/>
            <person name="Fekete E."/>
            <person name="Flipphi M."/>
            <person name="Glaser F."/>
            <person name="Gomez-Rodriguez E.Y."/>
            <person name="Gruber S."/>
            <person name="Han C."/>
            <person name="Henrissat B."/>
            <person name="Hermosa R."/>
            <person name="Hernandez-Onate M."/>
            <person name="Karaffa L."/>
            <person name="Kosti I."/>
            <person name="Le Crom S."/>
            <person name="Lindquist E."/>
            <person name="Lucas S."/>
            <person name="Luebeck M."/>
            <person name="Luebeck P.S."/>
            <person name="Margeot A."/>
            <person name="Metz B."/>
            <person name="Misra M."/>
            <person name="Nevalainen H."/>
            <person name="Omann M."/>
            <person name="Packer N."/>
            <person name="Perrone G."/>
            <person name="Uresti-Rivera E.E."/>
            <person name="Salamov A."/>
            <person name="Schmoll M."/>
            <person name="Seiboth B."/>
            <person name="Shapiro H."/>
            <person name="Sukno S."/>
            <person name="Tamayo-Ramos J.A."/>
            <person name="Tisch D."/>
            <person name="Wiest A."/>
            <person name="Wilkinson H.H."/>
            <person name="Zhang M."/>
            <person name="Coutinho P.M."/>
            <person name="Kenerley C.M."/>
            <person name="Monte E."/>
            <person name="Baker S.E."/>
            <person name="Grigoriev I.V."/>
        </authorList>
    </citation>
    <scope>NUCLEOTIDE SEQUENCE [LARGE SCALE GENOMIC DNA]</scope>
    <source>
        <strain evidence="3">Gv29-8 / FGSC 10586</strain>
    </source>
</reference>
<evidence type="ECO:0000256" key="1">
    <source>
        <dbReference type="SAM" id="MobiDB-lite"/>
    </source>
</evidence>
<sequence length="255" mass="29558">MCRLVICHYTVCMCWSRNHYEFCSSARQIKGTDYHKQCSKTTTALRLLIGWCDKCMSTIENHIKSDADYDSNKPAVKFRDATAIRRFWGVQASDYDDPEKVRKIFSRQHDPLTWLWWDPVVDRKSDLPVQPGHITWEGKLIHDAYRAAKASAVLLGPDSYDPRVVDWSEITQRARISTIVWANGYEDGERHAPRVPLYMDKPYDAEMWKLTAPGMSRPVVSYRWWSDIVSRETTQPPPPSYGELYPASGHIITEQ</sequence>